<evidence type="ECO:0000313" key="2">
    <source>
        <dbReference type="EMBL" id="SOB72956.1"/>
    </source>
</evidence>
<sequence length="250" mass="29017">MTTEPLYYYQLPALPSTTSHAPQYQSLYKKIAAYFDEPDSDSHIDNYICYGYFPHALNEQTLYIFNQLQSAGFSQNILKITYTSRKNLHYTKTFAVGLIVHVLEKDKLYLVGKDIQNLKKNTVIPIENISHIEKTQTKNNYYLSKEFEDLFDSMFSISTDSPVKVTLSFDDWGNIKDKISALCKQRPNASQQYDNQQIIYTDSISGLNDFANYLRQFGKAVHVLEPAELHDKLQESVKKTLDYYKRSTHE</sequence>
<reference evidence="3" key="1">
    <citation type="submission" date="2017-09" db="EMBL/GenBank/DDBJ databases">
        <authorList>
            <person name="Shetty A S."/>
        </authorList>
    </citation>
    <scope>NUCLEOTIDE SEQUENCE [LARGE SCALE GENOMIC DNA]</scope>
</reference>
<dbReference type="RefSeq" id="WP_157908591.1">
    <property type="nucleotide sequence ID" value="NZ_LT907978.1"/>
</dbReference>
<organism evidence="2 3">
    <name type="scientific">Anaerobutyricum hallii</name>
    <dbReference type="NCBI Taxonomy" id="39488"/>
    <lineage>
        <taxon>Bacteria</taxon>
        <taxon>Bacillati</taxon>
        <taxon>Bacillota</taxon>
        <taxon>Clostridia</taxon>
        <taxon>Lachnospirales</taxon>
        <taxon>Lachnospiraceae</taxon>
        <taxon>Anaerobutyricum</taxon>
    </lineage>
</organism>
<accession>A0A285PUU5</accession>
<evidence type="ECO:0000313" key="3">
    <source>
        <dbReference type="Proteomes" id="UP000217549"/>
    </source>
</evidence>
<protein>
    <submittedName>
        <fullName evidence="2">WYL domain</fullName>
    </submittedName>
</protein>
<gene>
    <name evidence="2" type="ORF">EHLA_2331</name>
</gene>
<dbReference type="Proteomes" id="UP000217549">
    <property type="component" value="Chromosome I"/>
</dbReference>
<proteinExistence type="predicted"/>
<evidence type="ECO:0000259" key="1">
    <source>
        <dbReference type="Pfam" id="PF25583"/>
    </source>
</evidence>
<dbReference type="KEGG" id="ehl:EHLA_2331"/>
<dbReference type="AlphaFoldDB" id="A0A285PUU5"/>
<feature type="domain" description="WCX" evidence="1">
    <location>
        <begin position="163"/>
        <end position="240"/>
    </location>
</feature>
<dbReference type="EMBL" id="LT907978">
    <property type="protein sequence ID" value="SOB72956.1"/>
    <property type="molecule type" value="Genomic_DNA"/>
</dbReference>
<dbReference type="InterPro" id="IPR057727">
    <property type="entry name" value="WCX_dom"/>
</dbReference>
<name>A0A285PUU5_9FIRM</name>
<dbReference type="Pfam" id="PF25583">
    <property type="entry name" value="WCX"/>
    <property type="match status" value="1"/>
</dbReference>
<keyword evidence="3" id="KW-1185">Reference proteome</keyword>